<evidence type="ECO:0000256" key="1">
    <source>
        <dbReference type="SAM" id="MobiDB-lite"/>
    </source>
</evidence>
<feature type="region of interest" description="Disordered" evidence="1">
    <location>
        <begin position="80"/>
        <end position="102"/>
    </location>
</feature>
<dbReference type="Proteomes" id="UP000215453">
    <property type="component" value="Chromosome 6"/>
</dbReference>
<dbReference type="Pfam" id="PF17921">
    <property type="entry name" value="Integrase_H2C2"/>
    <property type="match status" value="1"/>
</dbReference>
<proteinExistence type="predicted"/>
<evidence type="ECO:0000259" key="2">
    <source>
        <dbReference type="Pfam" id="PF17921"/>
    </source>
</evidence>
<dbReference type="InterPro" id="IPR041588">
    <property type="entry name" value="Integrase_H2C2"/>
</dbReference>
<dbReference type="InterPro" id="IPR050951">
    <property type="entry name" value="Retrovirus_Pol_polyprotein"/>
</dbReference>
<dbReference type="PANTHER" id="PTHR37984:SF15">
    <property type="entry name" value="INTEGRASE CATALYTIC DOMAIN-CONTAINING PROTEIN"/>
    <property type="match status" value="1"/>
</dbReference>
<name>A0A1Y6LP79_ZYMTR</name>
<protein>
    <recommendedName>
        <fullName evidence="2">Integrase zinc-binding domain-containing protein</fullName>
    </recommendedName>
</protein>
<reference evidence="3 4" key="1">
    <citation type="submission" date="2016-10" db="EMBL/GenBank/DDBJ databases">
        <authorList>
            <person name="Varghese N."/>
        </authorList>
    </citation>
    <scope>NUCLEOTIDE SEQUENCE [LARGE SCALE GENOMIC DNA]</scope>
</reference>
<accession>A0A1Y6LP79</accession>
<dbReference type="PANTHER" id="PTHR37984">
    <property type="entry name" value="PROTEIN CBG26694"/>
    <property type="match status" value="1"/>
</dbReference>
<sequence length="274" mass="31060">MISDDDLRYGWLDDILALFSSVRNSSNYVNTVLSLSPEFISQVKHGYTLNRSWRRMLTVLETVLAEADLAARQAANELPPTIQGPYTRDGRLPLDPSAHSSNRCTDGINARQLWRLLDGETDPAVDPGLREGLRFFLEDGLIYYVNPVNRQPRLCVPPSLQHEIFESAHDIRHHAGIQRCLDRINATFYLKDCKRELEDYIAHCTPCRANQTLRHLPNGFLHPIDVPTLPMDVQCADWIVKLPPTNEGFDSLLTITCKKSKRVLLIASKGTWTA</sequence>
<dbReference type="Gene3D" id="1.10.340.70">
    <property type="match status" value="1"/>
</dbReference>
<organism evidence="3 4">
    <name type="scientific">Zymoseptoria tritici ST99CH_1A5</name>
    <dbReference type="NCBI Taxonomy" id="1276529"/>
    <lineage>
        <taxon>Eukaryota</taxon>
        <taxon>Fungi</taxon>
        <taxon>Dikarya</taxon>
        <taxon>Ascomycota</taxon>
        <taxon>Pezizomycotina</taxon>
        <taxon>Dothideomycetes</taxon>
        <taxon>Dothideomycetidae</taxon>
        <taxon>Mycosphaerellales</taxon>
        <taxon>Mycosphaerellaceae</taxon>
        <taxon>Zymoseptoria</taxon>
    </lineage>
</organism>
<gene>
    <name evidence="3" type="ORF">ZT1A5_G6662</name>
</gene>
<dbReference type="EMBL" id="LT882681">
    <property type="protein sequence ID" value="SMY25220.1"/>
    <property type="molecule type" value="Genomic_DNA"/>
</dbReference>
<dbReference type="AlphaFoldDB" id="A0A1Y6LP79"/>
<evidence type="ECO:0000313" key="4">
    <source>
        <dbReference type="Proteomes" id="UP000215453"/>
    </source>
</evidence>
<feature type="domain" description="Integrase zinc-binding" evidence="2">
    <location>
        <begin position="156"/>
        <end position="211"/>
    </location>
</feature>
<evidence type="ECO:0000313" key="3">
    <source>
        <dbReference type="EMBL" id="SMY25220.1"/>
    </source>
</evidence>